<dbReference type="PANTHER" id="PTHR15298">
    <property type="entry name" value="L-COA N-ACYLTRANSFERASE-RELATED"/>
    <property type="match status" value="1"/>
</dbReference>
<dbReference type="Proteomes" id="UP000494106">
    <property type="component" value="Unassembled WGS sequence"/>
</dbReference>
<dbReference type="AlphaFoldDB" id="A0A8S1BDS8"/>
<evidence type="ECO:0000256" key="1">
    <source>
        <dbReference type="RuleBase" id="RU368002"/>
    </source>
</evidence>
<dbReference type="GO" id="GO:0047961">
    <property type="term" value="F:glycine N-acyltransferase activity"/>
    <property type="evidence" value="ECO:0007669"/>
    <property type="project" value="InterPro"/>
</dbReference>
<sequence length="1086" mass="125292">MSLEPLELLPFEKWCELQTMFKADWPRGISGYTVLETQRVLIEKGCDYGFKVYCPFGDLRNGMVAVNVKDTFHELIVLCPQDDTEKLEDALRRTKIVNLHDYDVIPFAPHHVRQCIQRVLEEHVKLKLISSDAFIYDKPATFTGTEVPEGISFGILTSEHVDLVDSKWPYRYNSSRWYFQLMINVKFGYGLFEGGKLIAWVLLNESGALLNLYTLESHRKKGYAELIVKLRLPVESSLIMSQEPLELLPFEKWSELQSLFKADWPRGVSGYTVLETQRVLIEKGFDYGFKVYCPFGDVRNGMVAVNVKETLYEIIIQCPQDDTEKLEDALRRTKIVNWQKYVICPFAPYHVIHCIQEALGESVKLETLPADTFIYDTPITLTGTELPEGISFGFLTAEHLDLVDSTWPYSYKSSRWYFQLLINLKSGYGLFEGDKLIAWVLINESGVLLHLYTVESHRKKGYAELILKLLINMKSGYGLIEGNKLIIWVLINEAGVLLPLYTVESYRKKGYAELILKLVSNILVKVRKPVIAYCVKDPMQHLPLEKWNELQNAFKADWPRGINGYAALEIQRQWAEKGIDYDLKVYCPFGDVWNGMVAVNIKDSFYEIIIQCPKDDTEKLAEALKKTEIIDWNRQIVVPYAPRNVIECLRNTVRDLDVDLSVHRFLECFILEDATFEDVILPQGITFGPVTLEHLDLVNSTWPNRYATSSWHFRLLINTNSGFGLYLNNALISWVFIKETGPLQHLYTVEEHRKKGYGELLLKLASKIWLKEGKPVFAFCFKDNVSACKVYRKVGFLPGEQIAWCYLNKKEQDSLQRLPIEKWSELQAAFKADWPRGISGFAALEVQKRWAEQGFDYDFRVYCPFGDVLNGMVAVNEKGTFYEIIIQCPNDDTTKLEEALKTTKVIDWEREVIVPYAPQNVVNCLRNIAQEIGVEEAEHDPLETFILEEATFEDVSLPPNITFGPITLEHLVLVDSTWPHRYANSSWYFKLLIDTNSGYGLFHKNELITWVFIKETGALQHLFTVEEHRKKGYAEILLKLASKIWLKQGKPVFAFCYKHNVNACKVYRKLGFVQTEPIAWCHLNKK</sequence>
<dbReference type="PANTHER" id="PTHR15298:SF1">
    <property type="entry name" value="GLYCINE N-ACYLTRANSFERASE-LIKE PROTEIN"/>
    <property type="match status" value="1"/>
</dbReference>
<dbReference type="Proteomes" id="UP000494256">
    <property type="component" value="Unassembled WGS sequence"/>
</dbReference>
<proteinExistence type="inferred from homology"/>
<accession>A0A8S1BDS8</accession>
<dbReference type="InterPro" id="IPR013653">
    <property type="entry name" value="GCN5-like_dom"/>
</dbReference>
<reference evidence="5 6" key="1">
    <citation type="submission" date="2020-04" db="EMBL/GenBank/DDBJ databases">
        <authorList>
            <person name="Wallbank WR R."/>
            <person name="Pardo Diaz C."/>
            <person name="Kozak K."/>
            <person name="Martin S."/>
            <person name="Jiggins C."/>
            <person name="Moest M."/>
            <person name="Warren A I."/>
            <person name="Byers J.R.P. K."/>
            <person name="Montejo-Kovacevich G."/>
            <person name="Yen C E."/>
        </authorList>
    </citation>
    <scope>NUCLEOTIDE SEQUENCE [LARGE SCALE GENOMIC DNA]</scope>
</reference>
<evidence type="ECO:0000313" key="5">
    <source>
        <dbReference type="Proteomes" id="UP000494106"/>
    </source>
</evidence>
<dbReference type="PROSITE" id="PS51186">
    <property type="entry name" value="GNAT"/>
    <property type="match status" value="2"/>
</dbReference>
<keyword evidence="1" id="KW-0808">Transferase</keyword>
<keyword evidence="5" id="KW-1185">Reference proteome</keyword>
<dbReference type="EMBL" id="CADEBC010000590">
    <property type="protein sequence ID" value="CAB3257130.1"/>
    <property type="molecule type" value="Genomic_DNA"/>
</dbReference>
<name>A0A8S1BDS8_ARCPL</name>
<feature type="domain" description="N-acetyltransferase" evidence="2">
    <location>
        <begin position="961"/>
        <end position="1086"/>
    </location>
</feature>
<protein>
    <recommendedName>
        <fullName evidence="1">Glycine N-acyltransferase-like protein</fullName>
        <ecNumber evidence="1">2.3.1.-</ecNumber>
    </recommendedName>
</protein>
<dbReference type="InterPro" id="IPR010313">
    <property type="entry name" value="Glycine_N-acyltransferase"/>
</dbReference>
<evidence type="ECO:0000313" key="6">
    <source>
        <dbReference type="Proteomes" id="UP000494256"/>
    </source>
</evidence>
<dbReference type="EC" id="2.3.1.-" evidence="1"/>
<gene>
    <name evidence="4" type="ORF">APLA_LOCUS15803</name>
    <name evidence="3" type="ORF">APLA_LOCUS3792</name>
</gene>
<evidence type="ECO:0000313" key="4">
    <source>
        <dbReference type="EMBL" id="CAB3257130.1"/>
    </source>
</evidence>
<feature type="domain" description="N-acetyltransferase" evidence="2">
    <location>
        <begin position="685"/>
        <end position="819"/>
    </location>
</feature>
<organism evidence="4 5">
    <name type="scientific">Arctia plantaginis</name>
    <name type="common">Wood tiger moth</name>
    <name type="synonym">Phalaena plantaginis</name>
    <dbReference type="NCBI Taxonomy" id="874455"/>
    <lineage>
        <taxon>Eukaryota</taxon>
        <taxon>Metazoa</taxon>
        <taxon>Ecdysozoa</taxon>
        <taxon>Arthropoda</taxon>
        <taxon>Hexapoda</taxon>
        <taxon>Insecta</taxon>
        <taxon>Pterygota</taxon>
        <taxon>Neoptera</taxon>
        <taxon>Endopterygota</taxon>
        <taxon>Lepidoptera</taxon>
        <taxon>Glossata</taxon>
        <taxon>Ditrysia</taxon>
        <taxon>Noctuoidea</taxon>
        <taxon>Erebidae</taxon>
        <taxon>Arctiinae</taxon>
        <taxon>Arctia</taxon>
    </lineage>
</organism>
<dbReference type="InterPro" id="IPR000182">
    <property type="entry name" value="GNAT_dom"/>
</dbReference>
<dbReference type="InterPro" id="IPR016181">
    <property type="entry name" value="Acyl_CoA_acyltransferase"/>
</dbReference>
<comment type="similarity">
    <text evidence="1">Belongs to the glycine N-acyltransferase family.</text>
</comment>
<dbReference type="Pfam" id="PF08445">
    <property type="entry name" value="FR47"/>
    <property type="match status" value="3"/>
</dbReference>
<comment type="caution">
    <text evidence="4">The sequence shown here is derived from an EMBL/GenBank/DDBJ whole genome shotgun (WGS) entry which is preliminary data.</text>
</comment>
<evidence type="ECO:0000259" key="2">
    <source>
        <dbReference type="PROSITE" id="PS51186"/>
    </source>
</evidence>
<keyword evidence="1" id="KW-0012">Acyltransferase</keyword>
<dbReference type="GO" id="GO:0005739">
    <property type="term" value="C:mitochondrion"/>
    <property type="evidence" value="ECO:0007669"/>
    <property type="project" value="InterPro"/>
</dbReference>
<dbReference type="EMBL" id="CADEBD010000284">
    <property type="protein sequence ID" value="CAB3229002.1"/>
    <property type="molecule type" value="Genomic_DNA"/>
</dbReference>
<dbReference type="Gene3D" id="3.40.630.30">
    <property type="match status" value="9"/>
</dbReference>
<evidence type="ECO:0000313" key="3">
    <source>
        <dbReference type="EMBL" id="CAB3229002.1"/>
    </source>
</evidence>
<dbReference type="OrthoDB" id="61870at2759"/>
<dbReference type="SUPFAM" id="SSF55729">
    <property type="entry name" value="Acyl-CoA N-acyltransferases (Nat)"/>
    <property type="match status" value="4"/>
</dbReference>